<dbReference type="Proteomes" id="UP000199400">
    <property type="component" value="Unassembled WGS sequence"/>
</dbReference>
<keyword evidence="6" id="KW-1185">Reference proteome</keyword>
<accession>A0A1I2A5E1</accession>
<evidence type="ECO:0000313" key="5">
    <source>
        <dbReference type="EMBL" id="SFE38798.1"/>
    </source>
</evidence>
<dbReference type="AlphaFoldDB" id="A0A1I2A5E1"/>
<evidence type="ECO:0000256" key="1">
    <source>
        <dbReference type="ARBA" id="ARBA00010923"/>
    </source>
</evidence>
<gene>
    <name evidence="5" type="ORF">SAMN02745121_04059</name>
</gene>
<dbReference type="Gene3D" id="3.90.220.20">
    <property type="entry name" value="DNA methylase specificity domains"/>
    <property type="match status" value="2"/>
</dbReference>
<dbReference type="RefSeq" id="WP_170135687.1">
    <property type="nucleotide sequence ID" value="NZ_FOMX01000013.1"/>
</dbReference>
<dbReference type="EMBL" id="FOMX01000013">
    <property type="protein sequence ID" value="SFE38798.1"/>
    <property type="molecule type" value="Genomic_DNA"/>
</dbReference>
<reference evidence="6" key="1">
    <citation type="submission" date="2016-10" db="EMBL/GenBank/DDBJ databases">
        <authorList>
            <person name="Varghese N."/>
            <person name="Submissions S."/>
        </authorList>
    </citation>
    <scope>NUCLEOTIDE SEQUENCE [LARGE SCALE GENOMIC DNA]</scope>
    <source>
        <strain evidence="6">ATCC 25963</strain>
    </source>
</reference>
<protein>
    <submittedName>
        <fullName evidence="5">Type I restriction enzyme, S subunit</fullName>
    </submittedName>
</protein>
<dbReference type="SUPFAM" id="SSF116734">
    <property type="entry name" value="DNA methylase specificity domain"/>
    <property type="match status" value="2"/>
</dbReference>
<dbReference type="GO" id="GO:0003677">
    <property type="term" value="F:DNA binding"/>
    <property type="evidence" value="ECO:0007669"/>
    <property type="project" value="UniProtKB-KW"/>
</dbReference>
<evidence type="ECO:0000256" key="2">
    <source>
        <dbReference type="ARBA" id="ARBA00022747"/>
    </source>
</evidence>
<feature type="domain" description="Type I restriction modification DNA specificity" evidence="4">
    <location>
        <begin position="31"/>
        <end position="193"/>
    </location>
</feature>
<dbReference type="STRING" id="54.SAMN02745121_04059"/>
<organism evidence="5 6">
    <name type="scientific">Nannocystis exedens</name>
    <dbReference type="NCBI Taxonomy" id="54"/>
    <lineage>
        <taxon>Bacteria</taxon>
        <taxon>Pseudomonadati</taxon>
        <taxon>Myxococcota</taxon>
        <taxon>Polyangia</taxon>
        <taxon>Nannocystales</taxon>
        <taxon>Nannocystaceae</taxon>
        <taxon>Nannocystis</taxon>
    </lineage>
</organism>
<sequence length="430" mass="46358">MTDQHASTIELLANAALAPANGPAGERRLSTLGALGRIVIGGTPPADDPAHFGGPVPFITPTDLDGRRTIDCAARTLTELGARMIGASRVPKGSVLLTCIGADLGKTACTGVEAAINQQLAALVVDPPNCPRYVYYDLRSRQRELQAAAGGSAQPILTKSALVRIPIVLPPPRRQQAIVDALGALDDKIELNDRLCGTLAEIAGARFRAQFVELSAPRDWKVVRLGELFDLDKGLSYRGELLGDSGMRLLGLGDFGARPELDADDFPRRYGGRHQARHMVVPGDLLIANTDLTQRRELLGAPLRVPDLGESPMLFSHHAFAVRFLPGREDWREFVYFALQQPEFRARAAGFAAGTTVLALPRDAVLDHTIALPPERLRDAFAEVTRPLLARIDHARQESRALVELRDHLLPGLVSGALAPPRVGGPRPVP</sequence>
<dbReference type="PANTHER" id="PTHR30408:SF12">
    <property type="entry name" value="TYPE I RESTRICTION ENZYME MJAVIII SPECIFICITY SUBUNIT"/>
    <property type="match status" value="1"/>
</dbReference>
<dbReference type="Pfam" id="PF01420">
    <property type="entry name" value="Methylase_S"/>
    <property type="match status" value="1"/>
</dbReference>
<name>A0A1I2A5E1_9BACT</name>
<comment type="similarity">
    <text evidence="1">Belongs to the type-I restriction system S methylase family.</text>
</comment>
<dbReference type="InterPro" id="IPR044946">
    <property type="entry name" value="Restrct_endonuc_typeI_TRD_sf"/>
</dbReference>
<proteinExistence type="inferred from homology"/>
<evidence type="ECO:0000259" key="4">
    <source>
        <dbReference type="Pfam" id="PF01420"/>
    </source>
</evidence>
<dbReference type="GO" id="GO:0009307">
    <property type="term" value="P:DNA restriction-modification system"/>
    <property type="evidence" value="ECO:0007669"/>
    <property type="project" value="UniProtKB-KW"/>
</dbReference>
<dbReference type="PANTHER" id="PTHR30408">
    <property type="entry name" value="TYPE-1 RESTRICTION ENZYME ECOKI SPECIFICITY PROTEIN"/>
    <property type="match status" value="1"/>
</dbReference>
<keyword evidence="3" id="KW-0238">DNA-binding</keyword>
<dbReference type="InterPro" id="IPR052021">
    <property type="entry name" value="Type-I_RS_S_subunit"/>
</dbReference>
<evidence type="ECO:0000313" key="6">
    <source>
        <dbReference type="Proteomes" id="UP000199400"/>
    </source>
</evidence>
<dbReference type="InterPro" id="IPR000055">
    <property type="entry name" value="Restrct_endonuc_typeI_TRD"/>
</dbReference>
<evidence type="ECO:0000256" key="3">
    <source>
        <dbReference type="ARBA" id="ARBA00023125"/>
    </source>
</evidence>
<dbReference type="CDD" id="cd17516">
    <property type="entry name" value="RMtype1_S_HinAWORF1578P-TRD2-CR2_like"/>
    <property type="match status" value="1"/>
</dbReference>
<keyword evidence="2" id="KW-0680">Restriction system</keyword>